<dbReference type="PROSITE" id="PS50292">
    <property type="entry name" value="PEROXIDASE_3"/>
    <property type="match status" value="1"/>
</dbReference>
<dbReference type="KEGG" id="obi:106877965"/>
<dbReference type="GO" id="GO:0006979">
    <property type="term" value="P:response to oxidative stress"/>
    <property type="evidence" value="ECO:0007669"/>
    <property type="project" value="InterPro"/>
</dbReference>
<dbReference type="AlphaFoldDB" id="A0A0L8GB68"/>
<dbReference type="EMBL" id="KQ422777">
    <property type="protein sequence ID" value="KOF74271.1"/>
    <property type="molecule type" value="Genomic_DNA"/>
</dbReference>
<dbReference type="PANTHER" id="PTHR11475:SF4">
    <property type="entry name" value="CHORION PEROXIDASE"/>
    <property type="match status" value="1"/>
</dbReference>
<keyword evidence="3" id="KW-0325">Glycoprotein</keyword>
<evidence type="ECO:0000256" key="3">
    <source>
        <dbReference type="ARBA" id="ARBA00023180"/>
    </source>
</evidence>
<comment type="subcellular location">
    <subcellularLocation>
        <location evidence="1">Secreted</location>
    </subcellularLocation>
</comment>
<organism evidence="4">
    <name type="scientific">Octopus bimaculoides</name>
    <name type="common">California two-spotted octopus</name>
    <dbReference type="NCBI Taxonomy" id="37653"/>
    <lineage>
        <taxon>Eukaryota</taxon>
        <taxon>Metazoa</taxon>
        <taxon>Spiralia</taxon>
        <taxon>Lophotrochozoa</taxon>
        <taxon>Mollusca</taxon>
        <taxon>Cephalopoda</taxon>
        <taxon>Coleoidea</taxon>
        <taxon>Octopodiformes</taxon>
        <taxon>Octopoda</taxon>
        <taxon>Incirrata</taxon>
        <taxon>Octopodidae</taxon>
        <taxon>Octopus</taxon>
    </lineage>
</organism>
<evidence type="ECO:0000256" key="2">
    <source>
        <dbReference type="ARBA" id="ARBA00022525"/>
    </source>
</evidence>
<dbReference type="InterPro" id="IPR010255">
    <property type="entry name" value="Haem_peroxidase_sf"/>
</dbReference>
<proteinExistence type="predicted"/>
<dbReference type="Pfam" id="PF03098">
    <property type="entry name" value="An_peroxidase"/>
    <property type="match status" value="1"/>
</dbReference>
<name>A0A0L8GB68_OCTBM</name>
<gene>
    <name evidence="4" type="ORF">OCBIM_22036491mg</name>
</gene>
<dbReference type="InterPro" id="IPR019791">
    <property type="entry name" value="Haem_peroxidase_animal"/>
</dbReference>
<accession>A0A0L8GB68</accession>
<sequence length="551" mass="62188">MSFYGVKLPLPRKVSTDVFPCHDGTLSDKTHLFALFGKLLKFDMFRTSRGTTDEECCGNCLGIDTNAATDERVTNGCAKCMPYKKPILEYDLKCTANNQGKNDVTAPLDLSLLYSSTDFSGTLTNGKFDLTTGFLSKTGVKFSGVSDAINENPLVMALYHVFLREHNKLVDKMTEFGNANPLEATKKLLTGIFQHITYNEYLPLLIGEQLPTSTYEAEILPIISNSFSLAYELVLASMLRETVKISPTENKDLTDLMNNAAVVDDETKLKNIIEGMLNEASLKIGRKIPCNFRDNCKYSDIVSVLTQDTRYLAIPPYVIWLAIWNENQIQTFGDLPFHTAVDKTALEKTYNTVYDMDFLSGMFTEIIDNDKPAGKTLLKLMKDQFVSIQNSDRFYYEHTGVFLADQLAEIKKTSMALLLCRNIDNLDKVKEKAFELASGDVDCSTIPEIDFCKYHGVASTWTAFRIAPGTCRFFQIQARKCQSSRVDACPCIGSPFKIESCPNQITTPEMQLIYRFLEMRMGNDAQSLAYKDNYEKLMERAQFLFEEMTNK</sequence>
<dbReference type="PRINTS" id="PR00457">
    <property type="entry name" value="ANPEROXIDASE"/>
</dbReference>
<dbReference type="Gene3D" id="1.10.640.10">
    <property type="entry name" value="Haem peroxidase domain superfamily, animal type"/>
    <property type="match status" value="1"/>
</dbReference>
<dbReference type="GO" id="GO:0020037">
    <property type="term" value="F:heme binding"/>
    <property type="evidence" value="ECO:0007669"/>
    <property type="project" value="InterPro"/>
</dbReference>
<dbReference type="GO" id="GO:0005576">
    <property type="term" value="C:extracellular region"/>
    <property type="evidence" value="ECO:0007669"/>
    <property type="project" value="UniProtKB-SubCell"/>
</dbReference>
<keyword evidence="2" id="KW-0964">Secreted</keyword>
<dbReference type="GO" id="GO:0004601">
    <property type="term" value="F:peroxidase activity"/>
    <property type="evidence" value="ECO:0007669"/>
    <property type="project" value="InterPro"/>
</dbReference>
<reference evidence="4" key="1">
    <citation type="submission" date="2015-07" db="EMBL/GenBank/DDBJ databases">
        <title>MeaNS - Measles Nucleotide Surveillance Program.</title>
        <authorList>
            <person name="Tran T."/>
            <person name="Druce J."/>
        </authorList>
    </citation>
    <scope>NUCLEOTIDE SEQUENCE</scope>
    <source>
        <strain evidence="4">UCB-OBI-ISO-001</strain>
        <tissue evidence="4">Gonad</tissue>
    </source>
</reference>
<dbReference type="InterPro" id="IPR037120">
    <property type="entry name" value="Haem_peroxidase_sf_animal"/>
</dbReference>
<dbReference type="OrthoDB" id="823504at2759"/>
<dbReference type="PANTHER" id="PTHR11475">
    <property type="entry name" value="OXIDASE/PEROXIDASE"/>
    <property type="match status" value="1"/>
</dbReference>
<protein>
    <submittedName>
        <fullName evidence="4">Uncharacterized protein</fullName>
    </submittedName>
</protein>
<evidence type="ECO:0000313" key="4">
    <source>
        <dbReference type="EMBL" id="KOF74271.1"/>
    </source>
</evidence>
<dbReference type="SUPFAM" id="SSF48113">
    <property type="entry name" value="Heme-dependent peroxidases"/>
    <property type="match status" value="1"/>
</dbReference>
<evidence type="ECO:0000256" key="1">
    <source>
        <dbReference type="ARBA" id="ARBA00004613"/>
    </source>
</evidence>